<dbReference type="Gene3D" id="6.10.250.2520">
    <property type="match status" value="1"/>
</dbReference>
<dbReference type="Proteomes" id="UP000271098">
    <property type="component" value="Unassembled WGS sequence"/>
</dbReference>
<comment type="subcellular location">
    <subcellularLocation>
        <location evidence="1">Cytoplasm</location>
        <location evidence="1">Cytoskeleton</location>
    </subcellularLocation>
</comment>
<evidence type="ECO:0000256" key="2">
    <source>
        <dbReference type="ARBA" id="ARBA00022490"/>
    </source>
</evidence>
<keyword evidence="3" id="KW-0493">Microtubule</keyword>
<feature type="domain" description="FHA" evidence="9">
    <location>
        <begin position="105"/>
        <end position="157"/>
    </location>
</feature>
<evidence type="ECO:0000256" key="5">
    <source>
        <dbReference type="ARBA" id="ARBA00022840"/>
    </source>
</evidence>
<dbReference type="InterPro" id="IPR008984">
    <property type="entry name" value="SMAD_FHA_dom_sf"/>
</dbReference>
<dbReference type="GO" id="GO:0005874">
    <property type="term" value="C:microtubule"/>
    <property type="evidence" value="ECO:0007669"/>
    <property type="project" value="UniProtKB-KW"/>
</dbReference>
<keyword evidence="11" id="KW-1185">Reference proteome</keyword>
<dbReference type="EMBL" id="UYRT01009539">
    <property type="protein sequence ID" value="VDK47626.1"/>
    <property type="molecule type" value="Genomic_DNA"/>
</dbReference>
<evidence type="ECO:0000256" key="1">
    <source>
        <dbReference type="ARBA" id="ARBA00004245"/>
    </source>
</evidence>
<evidence type="ECO:0000256" key="7">
    <source>
        <dbReference type="ARBA" id="ARBA00023175"/>
    </source>
</evidence>
<keyword evidence="2" id="KW-0963">Cytoplasm</keyword>
<evidence type="ECO:0000256" key="4">
    <source>
        <dbReference type="ARBA" id="ARBA00022741"/>
    </source>
</evidence>
<evidence type="ECO:0000313" key="10">
    <source>
        <dbReference type="EMBL" id="VDK47626.1"/>
    </source>
</evidence>
<evidence type="ECO:0000259" key="9">
    <source>
        <dbReference type="SMART" id="SM00240"/>
    </source>
</evidence>
<dbReference type="PANTHER" id="PTHR47117:SF10">
    <property type="entry name" value="KINESIN-LIKE PROTEIN KIF1B"/>
    <property type="match status" value="1"/>
</dbReference>
<name>A0A3P6Q7S7_9BILA</name>
<keyword evidence="4" id="KW-0547">Nucleotide-binding</keyword>
<keyword evidence="5" id="KW-0067">ATP-binding</keyword>
<dbReference type="OrthoDB" id="3176171at2759"/>
<proteinExistence type="predicted"/>
<keyword evidence="6" id="KW-0175">Coiled coil</keyword>
<dbReference type="SUPFAM" id="SSF49879">
    <property type="entry name" value="SMAD/FHA domain"/>
    <property type="match status" value="1"/>
</dbReference>
<dbReference type="CDD" id="cd22705">
    <property type="entry name" value="FHA_KIF1"/>
    <property type="match status" value="1"/>
</dbReference>
<dbReference type="AlphaFoldDB" id="A0A3P6Q7S7"/>
<reference evidence="10 11" key="1">
    <citation type="submission" date="2018-11" db="EMBL/GenBank/DDBJ databases">
        <authorList>
            <consortium name="Pathogen Informatics"/>
        </authorList>
    </citation>
    <scope>NUCLEOTIDE SEQUENCE [LARGE SCALE GENOMIC DNA]</scope>
</reference>
<evidence type="ECO:0000256" key="6">
    <source>
        <dbReference type="ARBA" id="ARBA00023054"/>
    </source>
</evidence>
<dbReference type="FunFam" id="2.60.200.20:FF:000001">
    <property type="entry name" value="Kinesin family member 1B"/>
    <property type="match status" value="1"/>
</dbReference>
<protein>
    <recommendedName>
        <fullName evidence="9">FHA domain-containing protein</fullName>
    </recommendedName>
</protein>
<dbReference type="Pfam" id="PF16183">
    <property type="entry name" value="Kinesin_assoc"/>
    <property type="match status" value="1"/>
</dbReference>
<accession>A0A3P6Q7S7</accession>
<gene>
    <name evidence="10" type="ORF">GPUH_LOCUS4838</name>
</gene>
<organism evidence="10 11">
    <name type="scientific">Gongylonema pulchrum</name>
    <dbReference type="NCBI Taxonomy" id="637853"/>
    <lineage>
        <taxon>Eukaryota</taxon>
        <taxon>Metazoa</taxon>
        <taxon>Ecdysozoa</taxon>
        <taxon>Nematoda</taxon>
        <taxon>Chromadorea</taxon>
        <taxon>Rhabditida</taxon>
        <taxon>Spirurina</taxon>
        <taxon>Spiruromorpha</taxon>
        <taxon>Spiruroidea</taxon>
        <taxon>Gongylonematidae</taxon>
        <taxon>Gongylonema</taxon>
    </lineage>
</organism>
<dbReference type="SMART" id="SM00240">
    <property type="entry name" value="FHA"/>
    <property type="match status" value="1"/>
</dbReference>
<dbReference type="InterPro" id="IPR032405">
    <property type="entry name" value="Kinesin_assoc"/>
</dbReference>
<evidence type="ECO:0000313" key="11">
    <source>
        <dbReference type="Proteomes" id="UP000271098"/>
    </source>
</evidence>
<dbReference type="PANTHER" id="PTHR47117">
    <property type="entry name" value="STAR-RELATED LIPID TRANSFER PROTEIN 9"/>
    <property type="match status" value="1"/>
</dbReference>
<evidence type="ECO:0000256" key="8">
    <source>
        <dbReference type="ARBA" id="ARBA00023212"/>
    </source>
</evidence>
<dbReference type="InterPro" id="IPR000253">
    <property type="entry name" value="FHA_dom"/>
</dbReference>
<dbReference type="Pfam" id="PF00498">
    <property type="entry name" value="FHA"/>
    <property type="match status" value="1"/>
</dbReference>
<keyword evidence="8" id="KW-0206">Cytoskeleton</keyword>
<evidence type="ECO:0000256" key="3">
    <source>
        <dbReference type="ARBA" id="ARBA00022701"/>
    </source>
</evidence>
<dbReference type="Gene3D" id="2.60.200.20">
    <property type="match status" value="1"/>
</dbReference>
<dbReference type="GO" id="GO:0005524">
    <property type="term" value="F:ATP binding"/>
    <property type="evidence" value="ECO:0007669"/>
    <property type="project" value="UniProtKB-KW"/>
</dbReference>
<sequence>MHLPRFVKAIALIGLRKPSPYGILFAASEKLIAELNETWEEKLRKTEEIRKQREDELREMGLATGADELCPYFLEVILFQLPHLVNLNEDPLMSECLLYYLKEGITRVGRPEASHRPDILLSGQLILDEHCRFLNEDGVVQLIPETGAQCFVNGKPVTSSEVLHTGSRVILGKYHVFRYNDPLEARQSRQNLTNLMPRRKFLAF</sequence>
<keyword evidence="7" id="KW-0505">Motor protein</keyword>